<comment type="caution">
    <text evidence="2">The sequence shown here is derived from an EMBL/GenBank/DDBJ whole genome shotgun (WGS) entry which is preliminary data.</text>
</comment>
<name>A0A9D1ZXC0_9FIRM</name>
<feature type="transmembrane region" description="Helical" evidence="1">
    <location>
        <begin position="126"/>
        <end position="145"/>
    </location>
</feature>
<evidence type="ECO:0000313" key="3">
    <source>
        <dbReference type="Proteomes" id="UP000886750"/>
    </source>
</evidence>
<evidence type="ECO:0000313" key="2">
    <source>
        <dbReference type="EMBL" id="HIY97198.1"/>
    </source>
</evidence>
<keyword evidence="1" id="KW-1133">Transmembrane helix</keyword>
<feature type="transmembrane region" description="Helical" evidence="1">
    <location>
        <begin position="98"/>
        <end position="120"/>
    </location>
</feature>
<dbReference type="EMBL" id="DXCQ01000055">
    <property type="protein sequence ID" value="HIY97198.1"/>
    <property type="molecule type" value="Genomic_DNA"/>
</dbReference>
<feature type="transmembrane region" description="Helical" evidence="1">
    <location>
        <begin position="12"/>
        <end position="33"/>
    </location>
</feature>
<sequence length="171" mass="19689">MDSRQWKTRCRFIAVLGINVPLVFVVAAFIVLLTTEDKVSKYLTIPSFFLALLIGFISFGLYQYARKHYIQALQEGNNPLGAVYLEKEGNSGVWRGRYIFYTIGAIFLFCFFGFVSAVIVVSVDEWISVVIYDIFGLFVVIYFLVQAVKARAKYKKLKRRREEVNQNKQAV</sequence>
<evidence type="ECO:0000256" key="1">
    <source>
        <dbReference type="SAM" id="Phobius"/>
    </source>
</evidence>
<dbReference type="Proteomes" id="UP000886750">
    <property type="component" value="Unassembled WGS sequence"/>
</dbReference>
<keyword evidence="1" id="KW-0472">Membrane</keyword>
<feature type="transmembrane region" description="Helical" evidence="1">
    <location>
        <begin position="45"/>
        <end position="65"/>
    </location>
</feature>
<reference evidence="2" key="1">
    <citation type="journal article" date="2021" name="PeerJ">
        <title>Extensive microbial diversity within the chicken gut microbiome revealed by metagenomics and culture.</title>
        <authorList>
            <person name="Gilroy R."/>
            <person name="Ravi A."/>
            <person name="Getino M."/>
            <person name="Pursley I."/>
            <person name="Horton D.L."/>
            <person name="Alikhan N.F."/>
            <person name="Baker D."/>
            <person name="Gharbi K."/>
            <person name="Hall N."/>
            <person name="Watson M."/>
            <person name="Adriaenssens E.M."/>
            <person name="Foster-Nyarko E."/>
            <person name="Jarju S."/>
            <person name="Secka A."/>
            <person name="Antonio M."/>
            <person name="Oren A."/>
            <person name="Chaudhuri R.R."/>
            <person name="La Ragione R."/>
            <person name="Hildebrand F."/>
            <person name="Pallen M.J."/>
        </authorList>
    </citation>
    <scope>NUCLEOTIDE SEQUENCE</scope>
    <source>
        <strain evidence="2">1345</strain>
    </source>
</reference>
<gene>
    <name evidence="2" type="ORF">H9729_05865</name>
</gene>
<organism evidence="2 3">
    <name type="scientific">Candidatus Borkfalkia excrementigallinarum</name>
    <dbReference type="NCBI Taxonomy" id="2838506"/>
    <lineage>
        <taxon>Bacteria</taxon>
        <taxon>Bacillati</taxon>
        <taxon>Bacillota</taxon>
        <taxon>Clostridia</taxon>
        <taxon>Christensenellales</taxon>
        <taxon>Christensenellaceae</taxon>
        <taxon>Candidatus Borkfalkia</taxon>
    </lineage>
</organism>
<protein>
    <submittedName>
        <fullName evidence="2">Uncharacterized protein</fullName>
    </submittedName>
</protein>
<dbReference type="AlphaFoldDB" id="A0A9D1ZXC0"/>
<reference evidence="2" key="2">
    <citation type="submission" date="2021-04" db="EMBL/GenBank/DDBJ databases">
        <authorList>
            <person name="Gilroy R."/>
        </authorList>
    </citation>
    <scope>NUCLEOTIDE SEQUENCE</scope>
    <source>
        <strain evidence="2">1345</strain>
    </source>
</reference>
<proteinExistence type="predicted"/>
<accession>A0A9D1ZXC0</accession>
<keyword evidence="1" id="KW-0812">Transmembrane</keyword>